<organism evidence="2 3">
    <name type="scientific">Penicillium brevicompactum</name>
    <dbReference type="NCBI Taxonomy" id="5074"/>
    <lineage>
        <taxon>Eukaryota</taxon>
        <taxon>Fungi</taxon>
        <taxon>Dikarya</taxon>
        <taxon>Ascomycota</taxon>
        <taxon>Pezizomycotina</taxon>
        <taxon>Eurotiomycetes</taxon>
        <taxon>Eurotiomycetidae</taxon>
        <taxon>Eurotiales</taxon>
        <taxon>Aspergillaceae</taxon>
        <taxon>Penicillium</taxon>
    </lineage>
</organism>
<evidence type="ECO:0000313" key="3">
    <source>
        <dbReference type="Proteomes" id="UP001147695"/>
    </source>
</evidence>
<feature type="compositionally biased region" description="Polar residues" evidence="1">
    <location>
        <begin position="219"/>
        <end position="230"/>
    </location>
</feature>
<comment type="caution">
    <text evidence="2">The sequence shown here is derived from an EMBL/GenBank/DDBJ whole genome shotgun (WGS) entry which is preliminary data.</text>
</comment>
<evidence type="ECO:0000256" key="1">
    <source>
        <dbReference type="SAM" id="MobiDB-lite"/>
    </source>
</evidence>
<protein>
    <submittedName>
        <fullName evidence="2">Uncharacterized protein</fullName>
    </submittedName>
</protein>
<sequence>MSTEFFCCSDIHPPYEGVGHEVHKLNDFIKWAKTTLPGPYETNPREPAFIIELQQRNSSSILPLDISSQSSTTSDTTGSRKYTKLLWKKNSSFSRQDLECDHHNMYFSIMRHERNHTAAHLRDPFGPSQSRLGQMRQLFSRSPSSVDTSSATHAFGLSSLMPRSHRPSSSGSSSYVPSLLGLSSFSHFGDFDKDSAVSSYTSIETCSDSAQADADASMPSETEATSSNNADDVMIPNSDEAEASCEPNLDDSDILTPLSDNDEVEAQAEGNENNQDYCVDIEDTGAMCSGSCSDNYGSYDYGNDFCGNDCDGCDFSDDY</sequence>
<dbReference type="EMBL" id="JAPZBQ010000002">
    <property type="protein sequence ID" value="KAJ5346032.1"/>
    <property type="molecule type" value="Genomic_DNA"/>
</dbReference>
<dbReference type="Proteomes" id="UP001147695">
    <property type="component" value="Unassembled WGS sequence"/>
</dbReference>
<dbReference type="AlphaFoldDB" id="A0A9W9R0J0"/>
<accession>A0A9W9R0J0</accession>
<reference evidence="2" key="1">
    <citation type="submission" date="2022-12" db="EMBL/GenBank/DDBJ databases">
        <authorList>
            <person name="Petersen C."/>
        </authorList>
    </citation>
    <scope>NUCLEOTIDE SEQUENCE</scope>
    <source>
        <strain evidence="2">IBT 35673</strain>
    </source>
</reference>
<gene>
    <name evidence="2" type="ORF">N7452_004036</name>
</gene>
<reference evidence="2" key="2">
    <citation type="journal article" date="2023" name="IMA Fungus">
        <title>Comparative genomic study of the Penicillium genus elucidates a diverse pangenome and 15 lateral gene transfer events.</title>
        <authorList>
            <person name="Petersen C."/>
            <person name="Sorensen T."/>
            <person name="Nielsen M.R."/>
            <person name="Sondergaard T.E."/>
            <person name="Sorensen J.L."/>
            <person name="Fitzpatrick D.A."/>
            <person name="Frisvad J.C."/>
            <person name="Nielsen K.L."/>
        </authorList>
    </citation>
    <scope>NUCLEOTIDE SEQUENCE</scope>
    <source>
        <strain evidence="2">IBT 35673</strain>
    </source>
</reference>
<proteinExistence type="predicted"/>
<feature type="region of interest" description="Disordered" evidence="1">
    <location>
        <begin position="210"/>
        <end position="235"/>
    </location>
</feature>
<evidence type="ECO:0000313" key="2">
    <source>
        <dbReference type="EMBL" id="KAJ5346032.1"/>
    </source>
</evidence>
<name>A0A9W9R0J0_PENBR</name>